<keyword evidence="3 14" id="KW-0716">Sensory transduction</keyword>
<dbReference type="EMBL" id="AYCK01015535">
    <property type="status" value="NOT_ANNOTATED_CDS"/>
    <property type="molecule type" value="Genomic_DNA"/>
</dbReference>
<dbReference type="GO" id="GO:0005886">
    <property type="term" value="C:plasma membrane"/>
    <property type="evidence" value="ECO:0007669"/>
    <property type="project" value="UniProtKB-SubCell"/>
</dbReference>
<feature type="transmembrane region" description="Helical" evidence="14">
    <location>
        <begin position="267"/>
        <end position="290"/>
    </location>
</feature>
<organism evidence="16 17">
    <name type="scientific">Poecilia formosa</name>
    <name type="common">Amazon molly</name>
    <name type="synonym">Limia formosa</name>
    <dbReference type="NCBI Taxonomy" id="48698"/>
    <lineage>
        <taxon>Eukaryota</taxon>
        <taxon>Metazoa</taxon>
        <taxon>Chordata</taxon>
        <taxon>Craniata</taxon>
        <taxon>Vertebrata</taxon>
        <taxon>Euteleostomi</taxon>
        <taxon>Actinopterygii</taxon>
        <taxon>Neopterygii</taxon>
        <taxon>Teleostei</taxon>
        <taxon>Neoteleostei</taxon>
        <taxon>Acanthomorphata</taxon>
        <taxon>Ovalentaria</taxon>
        <taxon>Atherinomorphae</taxon>
        <taxon>Cyprinodontiformes</taxon>
        <taxon>Poeciliidae</taxon>
        <taxon>Poeciliinae</taxon>
        <taxon>Poecilia</taxon>
    </lineage>
</organism>
<evidence type="ECO:0000256" key="8">
    <source>
        <dbReference type="ARBA" id="ARBA00023136"/>
    </source>
</evidence>
<dbReference type="Pfam" id="PF13853">
    <property type="entry name" value="7tm_4"/>
    <property type="match status" value="1"/>
</dbReference>
<evidence type="ECO:0000256" key="6">
    <source>
        <dbReference type="ARBA" id="ARBA00022989"/>
    </source>
</evidence>
<evidence type="ECO:0000256" key="12">
    <source>
        <dbReference type="ARBA" id="ARBA00023224"/>
    </source>
</evidence>
<dbReference type="GO" id="GO:0004984">
    <property type="term" value="F:olfactory receptor activity"/>
    <property type="evidence" value="ECO:0007669"/>
    <property type="project" value="InterPro"/>
</dbReference>
<feature type="transmembrane region" description="Helical" evidence="14">
    <location>
        <begin position="89"/>
        <end position="117"/>
    </location>
</feature>
<dbReference type="Ensembl" id="ENSPFOT00000020176.2">
    <property type="protein sequence ID" value="ENSPFOP00000020152.2"/>
    <property type="gene ID" value="ENSPFOG00000020026.2"/>
</dbReference>
<reference evidence="16" key="3">
    <citation type="submission" date="2025-09" db="UniProtKB">
        <authorList>
            <consortium name="Ensembl"/>
        </authorList>
    </citation>
    <scope>IDENTIFICATION</scope>
</reference>
<dbReference type="FunFam" id="1.20.1070.10:FF:000024">
    <property type="entry name" value="Olfactory receptor"/>
    <property type="match status" value="1"/>
</dbReference>
<evidence type="ECO:0000256" key="7">
    <source>
        <dbReference type="ARBA" id="ARBA00023040"/>
    </source>
</evidence>
<evidence type="ECO:0000313" key="16">
    <source>
        <dbReference type="Ensembl" id="ENSPFOP00000020152.2"/>
    </source>
</evidence>
<comment type="similarity">
    <text evidence="13">Belongs to the G-protein coupled receptor 1 family.</text>
</comment>
<evidence type="ECO:0000256" key="9">
    <source>
        <dbReference type="ARBA" id="ARBA00023157"/>
    </source>
</evidence>
<dbReference type="GO" id="GO:0004930">
    <property type="term" value="F:G protein-coupled receptor activity"/>
    <property type="evidence" value="ECO:0007669"/>
    <property type="project" value="UniProtKB-KW"/>
</dbReference>
<evidence type="ECO:0000256" key="11">
    <source>
        <dbReference type="ARBA" id="ARBA00023180"/>
    </source>
</evidence>
<dbReference type="GeneTree" id="ENSGT00950000183048"/>
<accession>A0A087YQ49</accession>
<reference evidence="17" key="1">
    <citation type="submission" date="2013-10" db="EMBL/GenBank/DDBJ databases">
        <authorList>
            <person name="Schartl M."/>
            <person name="Warren W."/>
        </authorList>
    </citation>
    <scope>NUCLEOTIDE SEQUENCE [LARGE SCALE GENOMIC DNA]</scope>
    <source>
        <strain evidence="17">female</strain>
    </source>
</reference>
<keyword evidence="9" id="KW-1015">Disulfide bond</keyword>
<evidence type="ECO:0000256" key="3">
    <source>
        <dbReference type="ARBA" id="ARBA00022606"/>
    </source>
</evidence>
<dbReference type="PANTHER" id="PTHR26451">
    <property type="entry name" value="G_PROTEIN_RECEP_F1_2 DOMAIN-CONTAINING PROTEIN"/>
    <property type="match status" value="1"/>
</dbReference>
<proteinExistence type="inferred from homology"/>
<comment type="subcellular location">
    <subcellularLocation>
        <location evidence="1 14">Cell membrane</location>
        <topology evidence="1 14">Multi-pass membrane protein</topology>
    </subcellularLocation>
</comment>
<feature type="transmembrane region" description="Helical" evidence="14">
    <location>
        <begin position="138"/>
        <end position="161"/>
    </location>
</feature>
<dbReference type="InterPro" id="IPR000725">
    <property type="entry name" value="Olfact_rcpt"/>
</dbReference>
<feature type="transmembrane region" description="Helical" evidence="14">
    <location>
        <begin position="57"/>
        <end position="83"/>
    </location>
</feature>
<dbReference type="AlphaFoldDB" id="A0A087YQ49"/>
<evidence type="ECO:0000256" key="14">
    <source>
        <dbReference type="RuleBase" id="RU363047"/>
    </source>
</evidence>
<dbReference type="PANTHER" id="PTHR26451:SF885">
    <property type="entry name" value="OLFACTORY RECEPTOR"/>
    <property type="match status" value="1"/>
</dbReference>
<feature type="transmembrane region" description="Helical" evidence="14">
    <location>
        <begin position="236"/>
        <end position="255"/>
    </location>
</feature>
<reference evidence="16" key="2">
    <citation type="submission" date="2025-08" db="UniProtKB">
        <authorList>
            <consortium name="Ensembl"/>
        </authorList>
    </citation>
    <scope>IDENTIFICATION</scope>
</reference>
<dbReference type="OMA" id="TCLTILC"/>
<keyword evidence="6 14" id="KW-1133">Transmembrane helix</keyword>
<keyword evidence="12 13" id="KW-0807">Transducer</keyword>
<dbReference type="PRINTS" id="PR00237">
    <property type="entry name" value="GPCRRHODOPSN"/>
</dbReference>
<evidence type="ECO:0000256" key="4">
    <source>
        <dbReference type="ARBA" id="ARBA00022692"/>
    </source>
</evidence>
<sequence>MNSTHVSYFTLAAYFDTRLVRQLLFLVLLVLYVLIIGSNVLLIVVICVNRSLHEPMFLFLCSLFVNELFGSSALFPVLLVQILSDVHVISLPLCFTQIFCVHSYVTVEFFILAVMSYDRYVAICYPLRYNTLMRKRKVTGLTSGSWLSAFLLVVIMTSLSFPLQLCGNVINKVYCNNYSIVKLSCSDTTVNNIYGLVSTALSVFLPVGLILYTYLRILTVCFSACGQTRQKAVSTCAPHLASLVNFCTGCVFEVIQSRLSMRGVPPVFQILLSLYFLACPPLFNPAVYGLKVSRIRSLCRSLFL</sequence>
<evidence type="ECO:0000256" key="5">
    <source>
        <dbReference type="ARBA" id="ARBA00022725"/>
    </source>
</evidence>
<keyword evidence="2 14" id="KW-1003">Cell membrane</keyword>
<evidence type="ECO:0000256" key="13">
    <source>
        <dbReference type="RuleBase" id="RU000688"/>
    </source>
</evidence>
<evidence type="ECO:0000313" key="17">
    <source>
        <dbReference type="Proteomes" id="UP000028760"/>
    </source>
</evidence>
<feature type="domain" description="G-protein coupled receptors family 1 profile" evidence="15">
    <location>
        <begin position="38"/>
        <end position="218"/>
    </location>
</feature>
<dbReference type="PRINTS" id="PR00245">
    <property type="entry name" value="OLFACTORYR"/>
</dbReference>
<dbReference type="GO" id="GO:0005549">
    <property type="term" value="F:odorant binding"/>
    <property type="evidence" value="ECO:0007669"/>
    <property type="project" value="TreeGrafter"/>
</dbReference>
<keyword evidence="8 14" id="KW-0472">Membrane</keyword>
<evidence type="ECO:0000256" key="10">
    <source>
        <dbReference type="ARBA" id="ARBA00023170"/>
    </source>
</evidence>
<name>A0A087YQ49_POEFO</name>
<dbReference type="Gene3D" id="1.20.1070.10">
    <property type="entry name" value="Rhodopsin 7-helix transmembrane proteins"/>
    <property type="match status" value="1"/>
</dbReference>
<evidence type="ECO:0000256" key="1">
    <source>
        <dbReference type="ARBA" id="ARBA00004651"/>
    </source>
</evidence>
<dbReference type="InterPro" id="IPR000276">
    <property type="entry name" value="GPCR_Rhodpsn"/>
</dbReference>
<evidence type="ECO:0000256" key="2">
    <source>
        <dbReference type="ARBA" id="ARBA00022475"/>
    </source>
</evidence>
<dbReference type="eggNOG" id="ENOG502QVH7">
    <property type="taxonomic scope" value="Eukaryota"/>
</dbReference>
<keyword evidence="7 13" id="KW-0297">G-protein coupled receptor</keyword>
<dbReference type="InterPro" id="IPR017452">
    <property type="entry name" value="GPCR_Rhodpsn_7TM"/>
</dbReference>
<dbReference type="PROSITE" id="PS50262">
    <property type="entry name" value="G_PROTEIN_RECEP_F1_2"/>
    <property type="match status" value="1"/>
</dbReference>
<dbReference type="STRING" id="48698.ENSPFOP00000020152"/>
<keyword evidence="11" id="KW-0325">Glycoprotein</keyword>
<dbReference type="SUPFAM" id="SSF81321">
    <property type="entry name" value="Family A G protein-coupled receptor-like"/>
    <property type="match status" value="1"/>
</dbReference>
<protein>
    <recommendedName>
        <fullName evidence="14">Olfactory receptor</fullName>
    </recommendedName>
</protein>
<keyword evidence="10 13" id="KW-0675">Receptor</keyword>
<feature type="transmembrane region" description="Helical" evidence="14">
    <location>
        <begin position="193"/>
        <end position="215"/>
    </location>
</feature>
<dbReference type="Proteomes" id="UP000028760">
    <property type="component" value="Unassembled WGS sequence"/>
</dbReference>
<feature type="transmembrane region" description="Helical" evidence="14">
    <location>
        <begin position="23"/>
        <end position="45"/>
    </location>
</feature>
<keyword evidence="5 14" id="KW-0552">Olfaction</keyword>
<dbReference type="InterPro" id="IPR052921">
    <property type="entry name" value="GPCR1_Superfamily_Member"/>
</dbReference>
<evidence type="ECO:0000259" key="15">
    <source>
        <dbReference type="PROSITE" id="PS50262"/>
    </source>
</evidence>
<keyword evidence="4 13" id="KW-0812">Transmembrane</keyword>
<dbReference type="PROSITE" id="PS00237">
    <property type="entry name" value="G_PROTEIN_RECEP_F1_1"/>
    <property type="match status" value="1"/>
</dbReference>
<keyword evidence="17" id="KW-1185">Reference proteome</keyword>